<dbReference type="Proteomes" id="UP000824469">
    <property type="component" value="Unassembled WGS sequence"/>
</dbReference>
<dbReference type="InterPro" id="IPR043502">
    <property type="entry name" value="DNA/RNA_pol_sf"/>
</dbReference>
<dbReference type="Pfam" id="PF07727">
    <property type="entry name" value="RVT_2"/>
    <property type="match status" value="1"/>
</dbReference>
<sequence>MDVKSAFLNGFIDEEVYVEQPIGYEIPGKEHLVYKLKRALYGLKQAPRAWYARIDSYFLKKGFIRSSSEPTLYIQHLGNDILIVCLYVDDLIYTGNSPSLMEKFQAEMKQEFEMSDLGLMHYFLGVEVQQQSEGISISQTKYVADLLKRFRMMSCTAVATPVALGEKLTKEDASSKVDATLYRSLVGSLMYLTTTRPDIMYVVSLISRFMQDPHESHWRAAKRILRYVSGTHNFGIHYSPTHKFELCGYTDSDWAGSVDDRKSTSGYIFSLGSGVVSWSSKKQATIALSSAEAEYIAAAAASCQAIWIRRILEDLQLV</sequence>
<dbReference type="CDD" id="cd09272">
    <property type="entry name" value="RNase_HI_RT_Ty1"/>
    <property type="match status" value="1"/>
</dbReference>
<dbReference type="AlphaFoldDB" id="A0AA38C117"/>
<reference evidence="2 3" key="1">
    <citation type="journal article" date="2021" name="Nat. Plants">
        <title>The Taxus genome provides insights into paclitaxel biosynthesis.</title>
        <authorList>
            <person name="Xiong X."/>
            <person name="Gou J."/>
            <person name="Liao Q."/>
            <person name="Li Y."/>
            <person name="Zhou Q."/>
            <person name="Bi G."/>
            <person name="Li C."/>
            <person name="Du R."/>
            <person name="Wang X."/>
            <person name="Sun T."/>
            <person name="Guo L."/>
            <person name="Liang H."/>
            <person name="Lu P."/>
            <person name="Wu Y."/>
            <person name="Zhang Z."/>
            <person name="Ro D.K."/>
            <person name="Shang Y."/>
            <person name="Huang S."/>
            <person name="Yan J."/>
        </authorList>
    </citation>
    <scope>NUCLEOTIDE SEQUENCE [LARGE SCALE GENOMIC DNA]</scope>
    <source>
        <strain evidence="2">Ta-2019</strain>
    </source>
</reference>
<keyword evidence="3" id="KW-1185">Reference proteome</keyword>
<dbReference type="EMBL" id="JAHRHJ020003502">
    <property type="protein sequence ID" value="KAH9291602.1"/>
    <property type="molecule type" value="Genomic_DNA"/>
</dbReference>
<dbReference type="PANTHER" id="PTHR11439:SF483">
    <property type="entry name" value="PEPTIDE SYNTHASE GLIP-LIKE, PUTATIVE (AFU_ORTHOLOGUE AFUA_3G12920)-RELATED"/>
    <property type="match status" value="1"/>
</dbReference>
<comment type="caution">
    <text evidence="2">The sequence shown here is derived from an EMBL/GenBank/DDBJ whole genome shotgun (WGS) entry which is preliminary data.</text>
</comment>
<evidence type="ECO:0000313" key="2">
    <source>
        <dbReference type="EMBL" id="KAH9291602.1"/>
    </source>
</evidence>
<organism evidence="2 3">
    <name type="scientific">Taxus chinensis</name>
    <name type="common">Chinese yew</name>
    <name type="synonym">Taxus wallichiana var. chinensis</name>
    <dbReference type="NCBI Taxonomy" id="29808"/>
    <lineage>
        <taxon>Eukaryota</taxon>
        <taxon>Viridiplantae</taxon>
        <taxon>Streptophyta</taxon>
        <taxon>Embryophyta</taxon>
        <taxon>Tracheophyta</taxon>
        <taxon>Spermatophyta</taxon>
        <taxon>Pinopsida</taxon>
        <taxon>Pinidae</taxon>
        <taxon>Conifers II</taxon>
        <taxon>Cupressales</taxon>
        <taxon>Taxaceae</taxon>
        <taxon>Taxus</taxon>
    </lineage>
</organism>
<feature type="domain" description="Reverse transcriptase Ty1/copia-type" evidence="1">
    <location>
        <begin position="1"/>
        <end position="162"/>
    </location>
</feature>
<protein>
    <recommendedName>
        <fullName evidence="1">Reverse transcriptase Ty1/copia-type domain-containing protein</fullName>
    </recommendedName>
</protein>
<accession>A0AA38C117</accession>
<name>A0AA38C117_TAXCH</name>
<proteinExistence type="predicted"/>
<dbReference type="OMA" id="HESHWRA"/>
<dbReference type="PANTHER" id="PTHR11439">
    <property type="entry name" value="GAG-POL-RELATED RETROTRANSPOSON"/>
    <property type="match status" value="1"/>
</dbReference>
<dbReference type="InterPro" id="IPR013103">
    <property type="entry name" value="RVT_2"/>
</dbReference>
<evidence type="ECO:0000259" key="1">
    <source>
        <dbReference type="Pfam" id="PF07727"/>
    </source>
</evidence>
<gene>
    <name evidence="2" type="ORF">KI387_043209</name>
</gene>
<evidence type="ECO:0000313" key="3">
    <source>
        <dbReference type="Proteomes" id="UP000824469"/>
    </source>
</evidence>
<dbReference type="SUPFAM" id="SSF56672">
    <property type="entry name" value="DNA/RNA polymerases"/>
    <property type="match status" value="1"/>
</dbReference>